<accession>A0A8E2AL31</accession>
<evidence type="ECO:0000313" key="2">
    <source>
        <dbReference type="Proteomes" id="UP000250043"/>
    </source>
</evidence>
<organism evidence="1 2">
    <name type="scientific">Obba rivulosa</name>
    <dbReference type="NCBI Taxonomy" id="1052685"/>
    <lineage>
        <taxon>Eukaryota</taxon>
        <taxon>Fungi</taxon>
        <taxon>Dikarya</taxon>
        <taxon>Basidiomycota</taxon>
        <taxon>Agaricomycotina</taxon>
        <taxon>Agaricomycetes</taxon>
        <taxon>Polyporales</taxon>
        <taxon>Gelatoporiaceae</taxon>
        <taxon>Obba</taxon>
    </lineage>
</organism>
<proteinExistence type="predicted"/>
<protein>
    <submittedName>
        <fullName evidence="1">Uncharacterized protein</fullName>
    </submittedName>
</protein>
<gene>
    <name evidence="1" type="ORF">OBBRIDRAFT_806683</name>
</gene>
<dbReference type="EMBL" id="KV722521">
    <property type="protein sequence ID" value="OCH86581.1"/>
    <property type="molecule type" value="Genomic_DNA"/>
</dbReference>
<evidence type="ECO:0000313" key="1">
    <source>
        <dbReference type="EMBL" id="OCH86581.1"/>
    </source>
</evidence>
<sequence length="115" mass="12915">MSPQAVNNLVNSAPHSEAFHSLLLDPNIKYIENFGNVAMQIISAKLYAYYKDTNLSFGFCAITTLGNYNPKKDGHLVLWDLGLVIKFPPGFSRLFQWVECGFQIQGDFPRWGGSI</sequence>
<dbReference type="Proteomes" id="UP000250043">
    <property type="component" value="Unassembled WGS sequence"/>
</dbReference>
<keyword evidence="2" id="KW-1185">Reference proteome</keyword>
<reference evidence="1 2" key="1">
    <citation type="submission" date="2016-07" db="EMBL/GenBank/DDBJ databases">
        <title>Draft genome of the white-rot fungus Obba rivulosa 3A-2.</title>
        <authorList>
            <consortium name="DOE Joint Genome Institute"/>
            <person name="Miettinen O."/>
            <person name="Riley R."/>
            <person name="Acob R."/>
            <person name="Barry K."/>
            <person name="Cullen D."/>
            <person name="De Vries R."/>
            <person name="Hainaut M."/>
            <person name="Hatakka A."/>
            <person name="Henrissat B."/>
            <person name="Hilden K."/>
            <person name="Kuo R."/>
            <person name="Labutti K."/>
            <person name="Lipzen A."/>
            <person name="Makela M.R."/>
            <person name="Sandor L."/>
            <person name="Spatafora J.W."/>
            <person name="Grigoriev I.V."/>
            <person name="Hibbett D.S."/>
        </authorList>
    </citation>
    <scope>NUCLEOTIDE SEQUENCE [LARGE SCALE GENOMIC DNA]</scope>
    <source>
        <strain evidence="1 2">3A-2</strain>
    </source>
</reference>
<name>A0A8E2AL31_9APHY</name>
<dbReference type="OrthoDB" id="2797114at2759"/>
<dbReference type="AlphaFoldDB" id="A0A8E2AL31"/>